<evidence type="ECO:0000313" key="3">
    <source>
        <dbReference type="EMBL" id="GAA1272084.1"/>
    </source>
</evidence>
<feature type="domain" description="Nitroreductase" evidence="1">
    <location>
        <begin position="296"/>
        <end position="479"/>
    </location>
</feature>
<organism evidence="3 4">
    <name type="scientific">Kitasatospora nipponensis</name>
    <dbReference type="NCBI Taxonomy" id="258049"/>
    <lineage>
        <taxon>Bacteria</taxon>
        <taxon>Bacillati</taxon>
        <taxon>Actinomycetota</taxon>
        <taxon>Actinomycetes</taxon>
        <taxon>Kitasatosporales</taxon>
        <taxon>Streptomycetaceae</taxon>
        <taxon>Kitasatospora</taxon>
    </lineage>
</organism>
<dbReference type="Pfam" id="PF22767">
    <property type="entry name" value="ThcOx"/>
    <property type="match status" value="1"/>
</dbReference>
<dbReference type="InterPro" id="IPR054488">
    <property type="entry name" value="ThcOx_dom2"/>
</dbReference>
<evidence type="ECO:0000259" key="2">
    <source>
        <dbReference type="Pfam" id="PF22767"/>
    </source>
</evidence>
<dbReference type="SUPFAM" id="SSF55469">
    <property type="entry name" value="FMN-dependent nitroreductase-like"/>
    <property type="match status" value="1"/>
</dbReference>
<comment type="caution">
    <text evidence="3">The sequence shown here is derived from an EMBL/GenBank/DDBJ whole genome shotgun (WGS) entry which is preliminary data.</text>
</comment>
<dbReference type="InterPro" id="IPR000415">
    <property type="entry name" value="Nitroreductase-like"/>
</dbReference>
<gene>
    <name evidence="3" type="ORF">GCM10009665_70200</name>
</gene>
<proteinExistence type="predicted"/>
<dbReference type="NCBIfam" id="TIGR03605">
    <property type="entry name" value="antibiot_sagB"/>
    <property type="match status" value="1"/>
</dbReference>
<accession>A0ABP4HN85</accession>
<dbReference type="Proteomes" id="UP001500037">
    <property type="component" value="Unassembled WGS sequence"/>
</dbReference>
<evidence type="ECO:0000259" key="1">
    <source>
        <dbReference type="Pfam" id="PF00881"/>
    </source>
</evidence>
<dbReference type="PANTHER" id="PTHR43745:SF2">
    <property type="entry name" value="NITROREDUCTASE MJ1384-RELATED"/>
    <property type="match status" value="1"/>
</dbReference>
<dbReference type="CDD" id="cd02142">
    <property type="entry name" value="McbC_SagB-like_oxidoreductase"/>
    <property type="match status" value="1"/>
</dbReference>
<name>A0ABP4HN85_9ACTN</name>
<evidence type="ECO:0000313" key="4">
    <source>
        <dbReference type="Proteomes" id="UP001500037"/>
    </source>
</evidence>
<dbReference type="EMBL" id="BAAALF010000225">
    <property type="protein sequence ID" value="GAA1272084.1"/>
    <property type="molecule type" value="Genomic_DNA"/>
</dbReference>
<dbReference type="PANTHER" id="PTHR43745">
    <property type="entry name" value="NITROREDUCTASE MJ1384-RELATED"/>
    <property type="match status" value="1"/>
</dbReference>
<dbReference type="InterPro" id="IPR029479">
    <property type="entry name" value="Nitroreductase"/>
</dbReference>
<dbReference type="InterPro" id="IPR052544">
    <property type="entry name" value="Bacteriocin_Proc_Enz"/>
</dbReference>
<dbReference type="RefSeq" id="WP_344446257.1">
    <property type="nucleotide sequence ID" value="NZ_BAAALF010000225.1"/>
</dbReference>
<dbReference type="Pfam" id="PF00881">
    <property type="entry name" value="Nitroreductase"/>
    <property type="match status" value="1"/>
</dbReference>
<reference evidence="4" key="1">
    <citation type="journal article" date="2019" name="Int. J. Syst. Evol. Microbiol.">
        <title>The Global Catalogue of Microorganisms (GCM) 10K type strain sequencing project: providing services to taxonomists for standard genome sequencing and annotation.</title>
        <authorList>
            <consortium name="The Broad Institute Genomics Platform"/>
            <consortium name="The Broad Institute Genome Sequencing Center for Infectious Disease"/>
            <person name="Wu L."/>
            <person name="Ma J."/>
        </authorList>
    </citation>
    <scope>NUCLEOTIDE SEQUENCE [LARGE SCALE GENOMIC DNA]</scope>
    <source>
        <strain evidence="4">JCM 13004</strain>
    </source>
</reference>
<sequence length="496" mass="53132">MSPVPATTGSTQPGASWIDLWSLREDTLLEEQEDGSMLLRSRWGDLRLPQPGPVLGEALRRMRLGPVQLDNVPGTGELAARVRLLAALRHLGGLVVRSVGAPDGDHPLLSVVPTTAGARLNPQPLPPDRLLRLSRFAALRSTGQGGLLESPTSAFQAVFRRPEAGWLIASLGRPTAPAAALERLPIGRAAGIAVLSHLVATGMVEVAERAGPPHEAVFTEDLDPVLTPWSHHDLLFHWSSRPGWQDRQFGATYPLVGRQDPQPALKPVPSGTRIALPRPAGDAPHGWDTPLGEVLERRHSVRRHGEQGLSLERLGELLHQALRVRALGGPPDERRKQQISARPYPSGGACYELEFYLTVGRCTGLAPGVYYYDPLGHALVLLECPPPLRAALLADAQAGTGMDSAPDVLLTMTARFARVSWKYSGLAYALTLKHVGVVQQTLYLLTTGMGLAGCALGTGNTARSAEAFALDWREESAVGEFVLGSLPSAGPGRTDD</sequence>
<feature type="domain" description="Cyanobactin oxidase ThcOx second" evidence="2">
    <location>
        <begin position="131"/>
        <end position="244"/>
    </location>
</feature>
<dbReference type="InterPro" id="IPR020051">
    <property type="entry name" value="SagB-type_dehydrogenase"/>
</dbReference>
<protein>
    <submittedName>
        <fullName evidence="3">SagB/ThcOx family dehydrogenase</fullName>
    </submittedName>
</protein>
<dbReference type="Gene3D" id="3.40.109.10">
    <property type="entry name" value="NADH Oxidase"/>
    <property type="match status" value="1"/>
</dbReference>
<keyword evidence="4" id="KW-1185">Reference proteome</keyword>